<proteinExistence type="predicted"/>
<gene>
    <name evidence="2" type="ORF">KSS94_11430</name>
</gene>
<reference evidence="2" key="1">
    <citation type="journal article" date="2021" name="Microorganisms">
        <title>The Ever-Expanding Pseudomonas Genus: Description of 43 New Species and Partition of the Pseudomonas putida Group.</title>
        <authorList>
            <person name="Girard L."/>
            <person name="Lood C."/>
            <person name="Hofte M."/>
            <person name="Vandamme P."/>
            <person name="Rokni-Zadeh H."/>
            <person name="van Noort V."/>
            <person name="Lavigne R."/>
            <person name="De Mot R."/>
        </authorList>
    </citation>
    <scope>NUCLEOTIDE SEQUENCE</scope>
    <source>
        <strain evidence="2">COW40</strain>
    </source>
</reference>
<feature type="domain" description="Tox-PL" evidence="1">
    <location>
        <begin position="1"/>
        <end position="43"/>
    </location>
</feature>
<evidence type="ECO:0000313" key="2">
    <source>
        <dbReference type="EMBL" id="QXH53684.1"/>
    </source>
</evidence>
<sequence>MASSGNGARGIVFGSYGRCQPGHVFNVISQNGVVRFLDGQTGKPANLSNFKALQLLRKN</sequence>
<keyword evidence="3" id="KW-1185">Reference proteome</keyword>
<evidence type="ECO:0000313" key="3">
    <source>
        <dbReference type="Proteomes" id="UP001046350"/>
    </source>
</evidence>
<accession>A0ABX8NCF6</accession>
<dbReference type="Proteomes" id="UP001046350">
    <property type="component" value="Chromosome"/>
</dbReference>
<dbReference type="InterPro" id="IPR028908">
    <property type="entry name" value="Tox-PL_dom"/>
</dbReference>
<evidence type="ECO:0000259" key="1">
    <source>
        <dbReference type="Pfam" id="PF15644"/>
    </source>
</evidence>
<organism evidence="2 3">
    <name type="scientific">Pseudomonas fakonensis</name>
    <dbReference type="NCBI Taxonomy" id="2842355"/>
    <lineage>
        <taxon>Bacteria</taxon>
        <taxon>Pseudomonadati</taxon>
        <taxon>Pseudomonadota</taxon>
        <taxon>Gammaproteobacteria</taxon>
        <taxon>Pseudomonadales</taxon>
        <taxon>Pseudomonadaceae</taxon>
        <taxon>Pseudomonas</taxon>
    </lineage>
</organism>
<name>A0ABX8NCF6_9PSED</name>
<protein>
    <recommendedName>
        <fullName evidence="1">Tox-PL domain-containing protein</fullName>
    </recommendedName>
</protein>
<dbReference type="EMBL" id="CP077076">
    <property type="protein sequence ID" value="QXH53684.1"/>
    <property type="molecule type" value="Genomic_DNA"/>
</dbReference>
<dbReference type="Pfam" id="PF15644">
    <property type="entry name" value="Gln_amidase"/>
    <property type="match status" value="1"/>
</dbReference>